<dbReference type="Proteomes" id="UP000235672">
    <property type="component" value="Unassembled WGS sequence"/>
</dbReference>
<dbReference type="AlphaFoldDB" id="A0A2J6PG00"/>
<evidence type="ECO:0000313" key="2">
    <source>
        <dbReference type="EMBL" id="PMD12960.1"/>
    </source>
</evidence>
<reference evidence="2 3" key="1">
    <citation type="submission" date="2016-05" db="EMBL/GenBank/DDBJ databases">
        <title>A degradative enzymes factory behind the ericoid mycorrhizal symbiosis.</title>
        <authorList>
            <consortium name="DOE Joint Genome Institute"/>
            <person name="Martino E."/>
            <person name="Morin E."/>
            <person name="Grelet G."/>
            <person name="Kuo A."/>
            <person name="Kohler A."/>
            <person name="Daghino S."/>
            <person name="Barry K."/>
            <person name="Choi C."/>
            <person name="Cichocki N."/>
            <person name="Clum A."/>
            <person name="Copeland A."/>
            <person name="Hainaut M."/>
            <person name="Haridas S."/>
            <person name="Labutti K."/>
            <person name="Lindquist E."/>
            <person name="Lipzen A."/>
            <person name="Khouja H.-R."/>
            <person name="Murat C."/>
            <person name="Ohm R."/>
            <person name="Olson A."/>
            <person name="Spatafora J."/>
            <person name="Veneault-Fourrey C."/>
            <person name="Henrissat B."/>
            <person name="Grigoriev I."/>
            <person name="Martin F."/>
            <person name="Perotto S."/>
        </authorList>
    </citation>
    <scope>NUCLEOTIDE SEQUENCE [LARGE SCALE GENOMIC DNA]</scope>
    <source>
        <strain evidence="2 3">UAMH 7357</strain>
    </source>
</reference>
<accession>A0A2J6PG00</accession>
<name>A0A2J6PG00_9HELO</name>
<evidence type="ECO:0000256" key="1">
    <source>
        <dbReference type="SAM" id="SignalP"/>
    </source>
</evidence>
<gene>
    <name evidence="2" type="ORF">NA56DRAFT_756175</name>
</gene>
<keyword evidence="3" id="KW-1185">Reference proteome</keyword>
<evidence type="ECO:0000313" key="3">
    <source>
        <dbReference type="Proteomes" id="UP000235672"/>
    </source>
</evidence>
<organism evidence="2 3">
    <name type="scientific">Hyaloscypha hepaticicola</name>
    <dbReference type="NCBI Taxonomy" id="2082293"/>
    <lineage>
        <taxon>Eukaryota</taxon>
        <taxon>Fungi</taxon>
        <taxon>Dikarya</taxon>
        <taxon>Ascomycota</taxon>
        <taxon>Pezizomycotina</taxon>
        <taxon>Leotiomycetes</taxon>
        <taxon>Helotiales</taxon>
        <taxon>Hyaloscyphaceae</taxon>
        <taxon>Hyaloscypha</taxon>
    </lineage>
</organism>
<protein>
    <submittedName>
        <fullName evidence="2">Uncharacterized protein</fullName>
    </submittedName>
</protein>
<dbReference type="EMBL" id="KZ613538">
    <property type="protein sequence ID" value="PMD12960.1"/>
    <property type="molecule type" value="Genomic_DNA"/>
</dbReference>
<feature type="signal peptide" evidence="1">
    <location>
        <begin position="1"/>
        <end position="17"/>
    </location>
</feature>
<sequence length="86" mass="8792">MHFASAIAPLLLGLALAVPAPVPQPDSNGAVEARTFQPELCGPVCVLACHFDPVCTAACIAVCLGTVEEGTPITNATQVNGTWVFS</sequence>
<proteinExistence type="predicted"/>
<feature type="chain" id="PRO_5014433236" evidence="1">
    <location>
        <begin position="18"/>
        <end position="86"/>
    </location>
</feature>
<keyword evidence="1" id="KW-0732">Signal</keyword>